<dbReference type="Gene3D" id="3.30.70.330">
    <property type="match status" value="1"/>
</dbReference>
<accession>A0A830GZB6</accession>
<comment type="subunit">
    <text evidence="6">Part of the 50S ribosomal subunit. Contacts protein L29.</text>
</comment>
<dbReference type="PANTHER" id="PTHR11620">
    <property type="entry name" value="60S RIBOSOMAL PROTEIN L23A"/>
    <property type="match status" value="1"/>
</dbReference>
<evidence type="ECO:0000256" key="3">
    <source>
        <dbReference type="ARBA" id="ARBA00022884"/>
    </source>
</evidence>
<keyword evidence="4 6" id="KW-0689">Ribosomal protein</keyword>
<comment type="function">
    <text evidence="6">Binds to 23S rRNA. One of the proteins that surrounds the polypeptide exit tunnel on the outside of the ribosome.</text>
</comment>
<gene>
    <name evidence="6" type="primary">rpl23</name>
    <name evidence="8" type="ORF">GCM10007981_13230</name>
</gene>
<dbReference type="SUPFAM" id="SSF54189">
    <property type="entry name" value="Ribosomal proteins S24e, L23 and L15e"/>
    <property type="match status" value="1"/>
</dbReference>
<comment type="caution">
    <text evidence="8">The sequence shown here is derived from an EMBL/GenBank/DDBJ whole genome shotgun (WGS) entry which is preliminary data.</text>
</comment>
<evidence type="ECO:0000256" key="7">
    <source>
        <dbReference type="RuleBase" id="RU003934"/>
    </source>
</evidence>
<dbReference type="InterPro" id="IPR013025">
    <property type="entry name" value="Ribosomal_uL23-like"/>
</dbReference>
<sequence>MSELITRFIITEKTIRLAEKENKVTIAVPLSASKREIKKQVEKAYGVKVVKVNTAITMKGEKKAVVKLSPESNAFELLTRLGLV</sequence>
<dbReference type="GO" id="GO:0006412">
    <property type="term" value="P:translation"/>
    <property type="evidence" value="ECO:0007669"/>
    <property type="project" value="UniProtKB-UniRule"/>
</dbReference>
<dbReference type="InterPro" id="IPR019985">
    <property type="entry name" value="Ribosomal_uL23"/>
</dbReference>
<dbReference type="InterPro" id="IPR012678">
    <property type="entry name" value="Ribosomal_uL23/eL15/eS24_sf"/>
</dbReference>
<evidence type="ECO:0000313" key="9">
    <source>
        <dbReference type="Proteomes" id="UP000610960"/>
    </source>
</evidence>
<protein>
    <recommendedName>
        <fullName evidence="6">Large ribosomal subunit protein uL23</fullName>
    </recommendedName>
</protein>
<dbReference type="InterPro" id="IPR001014">
    <property type="entry name" value="Ribosomal_uL23_CS"/>
</dbReference>
<reference evidence="8" key="1">
    <citation type="journal article" date="2014" name="Int. J. Syst. Evol. Microbiol.">
        <title>Complete genome sequence of Corynebacterium casei LMG S-19264T (=DSM 44701T), isolated from a smear-ripened cheese.</title>
        <authorList>
            <consortium name="US DOE Joint Genome Institute (JGI-PGF)"/>
            <person name="Walter F."/>
            <person name="Albersmeier A."/>
            <person name="Kalinowski J."/>
            <person name="Ruckert C."/>
        </authorList>
    </citation>
    <scope>NUCLEOTIDE SEQUENCE</scope>
    <source>
        <strain evidence="8">JCM 10088</strain>
    </source>
</reference>
<keyword evidence="3 6" id="KW-0694">RNA-binding</keyword>
<reference evidence="8" key="2">
    <citation type="submission" date="2020-09" db="EMBL/GenBank/DDBJ databases">
        <authorList>
            <person name="Sun Q."/>
            <person name="Ohkuma M."/>
        </authorList>
    </citation>
    <scope>NUCLEOTIDE SEQUENCE</scope>
    <source>
        <strain evidence="8">JCM 10088</strain>
    </source>
</reference>
<dbReference type="GO" id="GO:0005840">
    <property type="term" value="C:ribosome"/>
    <property type="evidence" value="ECO:0007669"/>
    <property type="project" value="UniProtKB-UniRule"/>
</dbReference>
<evidence type="ECO:0000313" key="8">
    <source>
        <dbReference type="EMBL" id="GGP21432.1"/>
    </source>
</evidence>
<dbReference type="NCBIfam" id="NF011118">
    <property type="entry name" value="PRK14548.1"/>
    <property type="match status" value="1"/>
</dbReference>
<dbReference type="GO" id="GO:1990904">
    <property type="term" value="C:ribonucleoprotein complex"/>
    <property type="evidence" value="ECO:0007669"/>
    <property type="project" value="UniProtKB-KW"/>
</dbReference>
<name>A0A830GZB6_9CREN</name>
<dbReference type="GO" id="GO:0019843">
    <property type="term" value="F:rRNA binding"/>
    <property type="evidence" value="ECO:0007669"/>
    <property type="project" value="UniProtKB-UniRule"/>
</dbReference>
<comment type="similarity">
    <text evidence="1 6 7">Belongs to the universal ribosomal protein uL23 family.</text>
</comment>
<evidence type="ECO:0000256" key="6">
    <source>
        <dbReference type="HAMAP-Rule" id="MF_01369"/>
    </source>
</evidence>
<proteinExistence type="inferred from homology"/>
<evidence type="ECO:0000256" key="5">
    <source>
        <dbReference type="ARBA" id="ARBA00023274"/>
    </source>
</evidence>
<dbReference type="HAMAP" id="MF_01369_A">
    <property type="entry name" value="Ribosomal_uL23_A"/>
    <property type="match status" value="1"/>
</dbReference>
<dbReference type="PROSITE" id="PS00050">
    <property type="entry name" value="RIBOSOMAL_L23"/>
    <property type="match status" value="1"/>
</dbReference>
<keyword evidence="9" id="KW-1185">Reference proteome</keyword>
<evidence type="ECO:0000256" key="2">
    <source>
        <dbReference type="ARBA" id="ARBA00022730"/>
    </source>
</evidence>
<evidence type="ECO:0000256" key="4">
    <source>
        <dbReference type="ARBA" id="ARBA00022980"/>
    </source>
</evidence>
<dbReference type="InterPro" id="IPR012677">
    <property type="entry name" value="Nucleotide-bd_a/b_plait_sf"/>
</dbReference>
<dbReference type="NCBIfam" id="TIGR03636">
    <property type="entry name" value="uL23_arch"/>
    <property type="match status" value="1"/>
</dbReference>
<keyword evidence="2 6" id="KW-0699">rRNA-binding</keyword>
<dbReference type="GO" id="GO:0003735">
    <property type="term" value="F:structural constituent of ribosome"/>
    <property type="evidence" value="ECO:0007669"/>
    <property type="project" value="UniProtKB-UniRule"/>
</dbReference>
<dbReference type="Proteomes" id="UP000610960">
    <property type="component" value="Unassembled WGS sequence"/>
</dbReference>
<dbReference type="AlphaFoldDB" id="A0A830GZB6"/>
<dbReference type="EMBL" id="BMNL01000003">
    <property type="protein sequence ID" value="GGP21432.1"/>
    <property type="molecule type" value="Genomic_DNA"/>
</dbReference>
<evidence type="ECO:0000256" key="1">
    <source>
        <dbReference type="ARBA" id="ARBA00006700"/>
    </source>
</evidence>
<keyword evidence="5 6" id="KW-0687">Ribonucleoprotein</keyword>
<organism evidence="8 9">
    <name type="scientific">Thermocladium modestius</name>
    <dbReference type="NCBI Taxonomy" id="62609"/>
    <lineage>
        <taxon>Archaea</taxon>
        <taxon>Thermoproteota</taxon>
        <taxon>Thermoprotei</taxon>
        <taxon>Thermoproteales</taxon>
        <taxon>Thermoproteaceae</taxon>
        <taxon>Thermocladium</taxon>
    </lineage>
</organism>
<dbReference type="Pfam" id="PF00276">
    <property type="entry name" value="Ribosomal_L23"/>
    <property type="match status" value="1"/>
</dbReference>
<dbReference type="FunFam" id="3.30.70.330:FF:000532">
    <property type="entry name" value="50S ribosomal protein L23"/>
    <property type="match status" value="1"/>
</dbReference>